<keyword evidence="2" id="KW-0812">Transmembrane</keyword>
<name>A0A2T7UVA4_9RHOB</name>
<dbReference type="EMBL" id="QDDR01000002">
    <property type="protein sequence ID" value="PVE48508.1"/>
    <property type="molecule type" value="Genomic_DNA"/>
</dbReference>
<keyword evidence="4" id="KW-1185">Reference proteome</keyword>
<evidence type="ECO:0000313" key="4">
    <source>
        <dbReference type="Proteomes" id="UP000244810"/>
    </source>
</evidence>
<dbReference type="Proteomes" id="UP000244810">
    <property type="component" value="Unassembled WGS sequence"/>
</dbReference>
<proteinExistence type="predicted"/>
<organism evidence="3 4">
    <name type="scientific">Pararhodobacter aggregans</name>
    <dbReference type="NCBI Taxonomy" id="404875"/>
    <lineage>
        <taxon>Bacteria</taxon>
        <taxon>Pseudomonadati</taxon>
        <taxon>Pseudomonadota</taxon>
        <taxon>Alphaproteobacteria</taxon>
        <taxon>Rhodobacterales</taxon>
        <taxon>Paracoccaceae</taxon>
        <taxon>Pararhodobacter</taxon>
    </lineage>
</organism>
<accession>A0A2T7UVA4</accession>
<reference evidence="3 4" key="1">
    <citation type="journal article" date="2011" name="Syst. Appl. Microbiol.">
        <title>Defluviimonas denitrificans gen. nov., sp. nov., and Pararhodobacter aggregans gen. nov., sp. nov., non-phototrophic Rhodobacteraceae from the biofilter of a marine aquaculture.</title>
        <authorList>
            <person name="Foesel B.U."/>
            <person name="Drake H.L."/>
            <person name="Schramm A."/>
        </authorList>
    </citation>
    <scope>NUCLEOTIDE SEQUENCE [LARGE SCALE GENOMIC DNA]</scope>
    <source>
        <strain evidence="3 4">D1-19</strain>
    </source>
</reference>
<dbReference type="RefSeq" id="WP_107750604.1">
    <property type="nucleotide sequence ID" value="NZ_QBKF01000002.1"/>
</dbReference>
<keyword evidence="2" id="KW-1133">Transmembrane helix</keyword>
<dbReference type="OrthoDB" id="7875963at2"/>
<evidence type="ECO:0000313" key="3">
    <source>
        <dbReference type="EMBL" id="PVE48508.1"/>
    </source>
</evidence>
<gene>
    <name evidence="3" type="ORF">DDE23_05490</name>
</gene>
<feature type="transmembrane region" description="Helical" evidence="2">
    <location>
        <begin position="39"/>
        <end position="58"/>
    </location>
</feature>
<feature type="transmembrane region" description="Helical" evidence="2">
    <location>
        <begin position="12"/>
        <end position="33"/>
    </location>
</feature>
<evidence type="ECO:0000256" key="1">
    <source>
        <dbReference type="SAM" id="MobiDB-lite"/>
    </source>
</evidence>
<sequence>MMIPAAPLRSTMATLAVACIAGALVIAGLAFGWYDWRLFALAGVAGLVIGVPLGIAIARRMRAQPPLPRPEGAAYDPEAAQRAVDPSRPVAYPPALDQQPASA</sequence>
<keyword evidence="2" id="KW-0472">Membrane</keyword>
<dbReference type="AlphaFoldDB" id="A0A2T7UVA4"/>
<comment type="caution">
    <text evidence="3">The sequence shown here is derived from an EMBL/GenBank/DDBJ whole genome shotgun (WGS) entry which is preliminary data.</text>
</comment>
<evidence type="ECO:0000256" key="2">
    <source>
        <dbReference type="SAM" id="Phobius"/>
    </source>
</evidence>
<feature type="region of interest" description="Disordered" evidence="1">
    <location>
        <begin position="67"/>
        <end position="103"/>
    </location>
</feature>
<protein>
    <submittedName>
        <fullName evidence="3">Uncharacterized protein</fullName>
    </submittedName>
</protein>